<feature type="domain" description="BED-type" evidence="11">
    <location>
        <begin position="144"/>
        <end position="188"/>
    </location>
</feature>
<evidence type="ECO:0000256" key="2">
    <source>
        <dbReference type="ARBA" id="ARBA00022723"/>
    </source>
</evidence>
<dbReference type="Pfam" id="PF02892">
    <property type="entry name" value="zf-BED"/>
    <property type="match status" value="1"/>
</dbReference>
<dbReference type="EMBL" id="CAJOBQ010003486">
    <property type="protein sequence ID" value="CAF4607887.1"/>
    <property type="molecule type" value="Genomic_DNA"/>
</dbReference>
<evidence type="ECO:0000256" key="10">
    <source>
        <dbReference type="SAM" id="MobiDB-lite"/>
    </source>
</evidence>
<dbReference type="InterPro" id="IPR012337">
    <property type="entry name" value="RNaseH-like_sf"/>
</dbReference>
<keyword evidence="6" id="KW-0238">DNA-binding</keyword>
<dbReference type="InterPro" id="IPR052035">
    <property type="entry name" value="ZnF_BED_domain_contain"/>
</dbReference>
<dbReference type="GO" id="GO:0046983">
    <property type="term" value="F:protein dimerization activity"/>
    <property type="evidence" value="ECO:0007669"/>
    <property type="project" value="InterPro"/>
</dbReference>
<dbReference type="PANTHER" id="PTHR46481:SF10">
    <property type="entry name" value="ZINC FINGER BED DOMAIN-CONTAINING PROTEIN 39"/>
    <property type="match status" value="1"/>
</dbReference>
<dbReference type="PROSITE" id="PS50808">
    <property type="entry name" value="ZF_BED"/>
    <property type="match status" value="1"/>
</dbReference>
<evidence type="ECO:0000256" key="7">
    <source>
        <dbReference type="ARBA" id="ARBA00023163"/>
    </source>
</evidence>
<keyword evidence="7" id="KW-0804">Transcription</keyword>
<comment type="caution">
    <text evidence="12">The sequence shown here is derived from an EMBL/GenBank/DDBJ whole genome shotgun (WGS) entry which is preliminary data.</text>
</comment>
<dbReference type="Proteomes" id="UP000663862">
    <property type="component" value="Unassembled WGS sequence"/>
</dbReference>
<dbReference type="GO" id="GO:0005634">
    <property type="term" value="C:nucleus"/>
    <property type="evidence" value="ECO:0007669"/>
    <property type="project" value="UniProtKB-SubCell"/>
</dbReference>
<evidence type="ECO:0000256" key="6">
    <source>
        <dbReference type="ARBA" id="ARBA00023125"/>
    </source>
</evidence>
<reference evidence="12" key="1">
    <citation type="submission" date="2021-02" db="EMBL/GenBank/DDBJ databases">
        <authorList>
            <person name="Nowell W R."/>
        </authorList>
    </citation>
    <scope>NUCLEOTIDE SEQUENCE</scope>
</reference>
<dbReference type="InterPro" id="IPR008906">
    <property type="entry name" value="HATC_C_dom"/>
</dbReference>
<dbReference type="GO" id="GO:0003677">
    <property type="term" value="F:DNA binding"/>
    <property type="evidence" value="ECO:0007669"/>
    <property type="project" value="UniProtKB-KW"/>
</dbReference>
<keyword evidence="5" id="KW-0805">Transcription regulation</keyword>
<evidence type="ECO:0000256" key="3">
    <source>
        <dbReference type="ARBA" id="ARBA00022771"/>
    </source>
</evidence>
<dbReference type="InterPro" id="IPR003656">
    <property type="entry name" value="Znf_BED"/>
</dbReference>
<keyword evidence="2" id="KW-0479">Metal-binding</keyword>
<dbReference type="AlphaFoldDB" id="A0A821CKC5"/>
<comment type="subcellular location">
    <subcellularLocation>
        <location evidence="1">Nucleus</location>
    </subcellularLocation>
</comment>
<organism evidence="12 13">
    <name type="scientific">Rotaria socialis</name>
    <dbReference type="NCBI Taxonomy" id="392032"/>
    <lineage>
        <taxon>Eukaryota</taxon>
        <taxon>Metazoa</taxon>
        <taxon>Spiralia</taxon>
        <taxon>Gnathifera</taxon>
        <taxon>Rotifera</taxon>
        <taxon>Eurotatoria</taxon>
        <taxon>Bdelloidea</taxon>
        <taxon>Philodinida</taxon>
        <taxon>Philodinidae</taxon>
        <taxon>Rotaria</taxon>
    </lineage>
</organism>
<dbReference type="GO" id="GO:0008270">
    <property type="term" value="F:zinc ion binding"/>
    <property type="evidence" value="ECO:0007669"/>
    <property type="project" value="UniProtKB-KW"/>
</dbReference>
<proteinExistence type="predicted"/>
<feature type="region of interest" description="Disordered" evidence="10">
    <location>
        <begin position="392"/>
        <end position="465"/>
    </location>
</feature>
<evidence type="ECO:0000259" key="11">
    <source>
        <dbReference type="PROSITE" id="PS50808"/>
    </source>
</evidence>
<sequence>MSTITTSSTLRRSARQSTNSTNNTTSNTDTKLASNQSSVSVLPSSESNSDNCQNNDIIPKKNRNINSKVTIQSLPSSDSNDHSDMDSVVASSSNVTRKRKEVPQQKNVKKRKIDESFTNNPTRIAPTTYESDTDDDQSIQLGSFKVSSVWQYATRNYKKFAQCTLCDKRISTSNWSTTYLRQHLIKKHNKTDLIIPDAQKNNKSCKVAKNVRDKLHQLAVEAIIRDGLPFNAFKKPGLSKLIEEATPGYRPPHRNHITRHIKRLERDHRSKLFEQLKSVDHISITTDFWSNRSNRCFLVITGHYYKPDFELKSQVLDFSSFDQRHTSSEIAKIITCKLRKLNILHKISRIVCDGAPNLAKAIDEMNISAKRIWCIAHRLHLVLTNGLALWPKKSNNAGNSGDDEEPEYSNMDADNDTMLNMNEDTLQDQPESEDEAIDQQESEDEERMNDNEEEGEKEGDDTNSIMVEDEFVCTNDNDKLTDNWEENVETDSSDPSLLLHQKTILSLMKKCRTLLTMIKKSTTLTMYTVRERNKSKLNRSAIPDVCSRWNSTFAMIDSLIALRTIFEKLFNDKHNLNIKPQQIEKLNQLEISSTDWNHFSQLHGVLQIFSQSTELLSGKAYPTIGLAYFFISRLKMFLMKDKDDNAFVKKLKQLILSKMIFYFDQDVDQLDLLKFHSYLDPDGFRTLPDAEKRAIELEIKQMFADNLLHMDHSPSTLSSQHSSKFSNTATTTTITSHTANKLLTSKSNNNRKPTAMESFLDAVGDDTVLTSNSSQRSTIAEELYNYRLLVTKFNFKREPSASSSSNFWKSYSMNFPYLCPLAKQLLCTPATSVPSESAFSMSSYLGRKERARLSGENLAASIFLKPNRIELQFLKDQKHRIESNGTFVIGFGLWLSYHL</sequence>
<dbReference type="SUPFAM" id="SSF53098">
    <property type="entry name" value="Ribonuclease H-like"/>
    <property type="match status" value="1"/>
</dbReference>
<evidence type="ECO:0000256" key="9">
    <source>
        <dbReference type="PROSITE-ProRule" id="PRU00027"/>
    </source>
</evidence>
<name>A0A821CKC5_9BILA</name>
<accession>A0A821CKC5</accession>
<protein>
    <recommendedName>
        <fullName evidence="11">BED-type domain-containing protein</fullName>
    </recommendedName>
</protein>
<evidence type="ECO:0000256" key="4">
    <source>
        <dbReference type="ARBA" id="ARBA00022833"/>
    </source>
</evidence>
<feature type="compositionally biased region" description="Acidic residues" evidence="10">
    <location>
        <begin position="430"/>
        <end position="465"/>
    </location>
</feature>
<dbReference type="Pfam" id="PF05699">
    <property type="entry name" value="Dimer_Tnp_hAT"/>
    <property type="match status" value="1"/>
</dbReference>
<dbReference type="PANTHER" id="PTHR46481">
    <property type="entry name" value="ZINC FINGER BED DOMAIN-CONTAINING PROTEIN 4"/>
    <property type="match status" value="1"/>
</dbReference>
<keyword evidence="4" id="KW-0862">Zinc</keyword>
<evidence type="ECO:0000256" key="5">
    <source>
        <dbReference type="ARBA" id="ARBA00023015"/>
    </source>
</evidence>
<evidence type="ECO:0000256" key="8">
    <source>
        <dbReference type="ARBA" id="ARBA00023242"/>
    </source>
</evidence>
<evidence type="ECO:0000313" key="13">
    <source>
        <dbReference type="Proteomes" id="UP000663862"/>
    </source>
</evidence>
<evidence type="ECO:0000256" key="1">
    <source>
        <dbReference type="ARBA" id="ARBA00004123"/>
    </source>
</evidence>
<evidence type="ECO:0000313" key="12">
    <source>
        <dbReference type="EMBL" id="CAF4607887.1"/>
    </source>
</evidence>
<feature type="compositionally biased region" description="Low complexity" evidence="10">
    <location>
        <begin position="1"/>
        <end position="49"/>
    </location>
</feature>
<keyword evidence="3 9" id="KW-0863">Zinc-finger</keyword>
<gene>
    <name evidence="12" type="ORF">TSG867_LOCUS28245</name>
</gene>
<feature type="compositionally biased region" description="Polar residues" evidence="10">
    <location>
        <begin position="417"/>
        <end position="429"/>
    </location>
</feature>
<feature type="region of interest" description="Disordered" evidence="10">
    <location>
        <begin position="1"/>
        <end position="111"/>
    </location>
</feature>
<keyword evidence="8" id="KW-0539">Nucleus</keyword>
<feature type="compositionally biased region" description="Polar residues" evidence="10">
    <location>
        <begin position="64"/>
        <end position="75"/>
    </location>
</feature>